<dbReference type="SUPFAM" id="SSF50129">
    <property type="entry name" value="GroES-like"/>
    <property type="match status" value="1"/>
</dbReference>
<dbReference type="InterPro" id="IPR011032">
    <property type="entry name" value="GroES-like_sf"/>
</dbReference>
<dbReference type="EMBL" id="BAAAQA010000033">
    <property type="protein sequence ID" value="GAA2122846.1"/>
    <property type="molecule type" value="Genomic_DNA"/>
</dbReference>
<name>A0ABN2Y795_9MICC</name>
<dbReference type="InterPro" id="IPR013154">
    <property type="entry name" value="ADH-like_N"/>
</dbReference>
<dbReference type="Pfam" id="PF08240">
    <property type="entry name" value="ADH_N"/>
    <property type="match status" value="1"/>
</dbReference>
<dbReference type="Pfam" id="PF13602">
    <property type="entry name" value="ADH_zinc_N_2"/>
    <property type="match status" value="1"/>
</dbReference>
<sequence length="294" mass="30698">MIELPDPVPGEGEVLIRVHAAAVNPTDFTGRTRQRRAGTAGGPYVLGMDAAGVIEQIGPETQTDLRVGDRVMAIIVPRGSHGAYAERVAVPAESVAPMPSNTGFAEAATLPMNGLTARLALDRLGLDAGDVVAVTGAAGAMGGYAVQLAKADGLRVVADTAPQDEELVKSLGADLVLPRGEGFAQAVREHYPAGVDALIDGAVQGNEIAAAIKDRGTVITLRGYDQPGERGIVFQPIVVVDYARASEKLHTLGRQAEEGLLSLRVAQELPMDQAPQAHRRLEAGGVRGRLVLVF</sequence>
<proteinExistence type="predicted"/>
<accession>A0ABN2Y795</accession>
<reference evidence="3 4" key="1">
    <citation type="journal article" date="2019" name="Int. J. Syst. Evol. Microbiol.">
        <title>The Global Catalogue of Microorganisms (GCM) 10K type strain sequencing project: providing services to taxonomists for standard genome sequencing and annotation.</title>
        <authorList>
            <consortium name="The Broad Institute Genomics Platform"/>
            <consortium name="The Broad Institute Genome Sequencing Center for Infectious Disease"/>
            <person name="Wu L."/>
            <person name="Ma J."/>
        </authorList>
    </citation>
    <scope>NUCLEOTIDE SEQUENCE [LARGE SCALE GENOMIC DNA]</scope>
    <source>
        <strain evidence="3 4">JCM 15914</strain>
    </source>
</reference>
<dbReference type="PANTHER" id="PTHR44154">
    <property type="entry name" value="QUINONE OXIDOREDUCTASE"/>
    <property type="match status" value="1"/>
</dbReference>
<dbReference type="PANTHER" id="PTHR44154:SF1">
    <property type="entry name" value="QUINONE OXIDOREDUCTASE"/>
    <property type="match status" value="1"/>
</dbReference>
<organism evidence="3 4">
    <name type="scientific">Kocuria atrinae</name>
    <dbReference type="NCBI Taxonomy" id="592377"/>
    <lineage>
        <taxon>Bacteria</taxon>
        <taxon>Bacillati</taxon>
        <taxon>Actinomycetota</taxon>
        <taxon>Actinomycetes</taxon>
        <taxon>Micrococcales</taxon>
        <taxon>Micrococcaceae</taxon>
        <taxon>Kocuria</taxon>
    </lineage>
</organism>
<dbReference type="Gene3D" id="3.90.180.10">
    <property type="entry name" value="Medium-chain alcohol dehydrogenases, catalytic domain"/>
    <property type="match status" value="1"/>
</dbReference>
<dbReference type="Gene3D" id="3.40.50.720">
    <property type="entry name" value="NAD(P)-binding Rossmann-like Domain"/>
    <property type="match status" value="1"/>
</dbReference>
<dbReference type="InterPro" id="IPR020843">
    <property type="entry name" value="ER"/>
</dbReference>
<dbReference type="Proteomes" id="UP001500166">
    <property type="component" value="Unassembled WGS sequence"/>
</dbReference>
<gene>
    <name evidence="3" type="ORF">GCM10009824_26130</name>
</gene>
<evidence type="ECO:0000313" key="4">
    <source>
        <dbReference type="Proteomes" id="UP001500166"/>
    </source>
</evidence>
<evidence type="ECO:0000313" key="3">
    <source>
        <dbReference type="EMBL" id="GAA2122846.1"/>
    </source>
</evidence>
<keyword evidence="4" id="KW-1185">Reference proteome</keyword>
<keyword evidence="1" id="KW-0521">NADP</keyword>
<evidence type="ECO:0000259" key="2">
    <source>
        <dbReference type="SMART" id="SM00829"/>
    </source>
</evidence>
<evidence type="ECO:0000256" key="1">
    <source>
        <dbReference type="ARBA" id="ARBA00022857"/>
    </source>
</evidence>
<protein>
    <submittedName>
        <fullName evidence="3">NADP-dependent oxidoreductase</fullName>
    </submittedName>
</protein>
<dbReference type="InterPro" id="IPR036291">
    <property type="entry name" value="NAD(P)-bd_dom_sf"/>
</dbReference>
<dbReference type="SUPFAM" id="SSF51735">
    <property type="entry name" value="NAD(P)-binding Rossmann-fold domains"/>
    <property type="match status" value="1"/>
</dbReference>
<dbReference type="CDD" id="cd05289">
    <property type="entry name" value="MDR_like_2"/>
    <property type="match status" value="1"/>
</dbReference>
<dbReference type="InterPro" id="IPR051603">
    <property type="entry name" value="Zinc-ADH_QOR/CCCR"/>
</dbReference>
<dbReference type="SMART" id="SM00829">
    <property type="entry name" value="PKS_ER"/>
    <property type="match status" value="1"/>
</dbReference>
<comment type="caution">
    <text evidence="3">The sequence shown here is derived from an EMBL/GenBank/DDBJ whole genome shotgun (WGS) entry which is preliminary data.</text>
</comment>
<feature type="domain" description="Enoyl reductase (ER)" evidence="2">
    <location>
        <begin position="2"/>
        <end position="292"/>
    </location>
</feature>